<dbReference type="Proteomes" id="UP000183077">
    <property type="component" value="Unassembled WGS sequence"/>
</dbReference>
<accession>A0A1H6UIM3</accession>
<gene>
    <name evidence="1" type="ORF">SAMN04488018_10678</name>
</gene>
<organism evidence="1 2">
    <name type="scientific">Myroides marinus</name>
    <dbReference type="NCBI Taxonomy" id="703342"/>
    <lineage>
        <taxon>Bacteria</taxon>
        <taxon>Pseudomonadati</taxon>
        <taxon>Bacteroidota</taxon>
        <taxon>Flavobacteriia</taxon>
        <taxon>Flavobacteriales</taxon>
        <taxon>Flavobacteriaceae</taxon>
        <taxon>Myroides</taxon>
    </lineage>
</organism>
<protein>
    <recommendedName>
        <fullName evidence="3">Lipoprotein</fullName>
    </recommendedName>
</protein>
<dbReference type="GeneID" id="82256880"/>
<evidence type="ECO:0000313" key="1">
    <source>
        <dbReference type="EMBL" id="SEI88040.1"/>
    </source>
</evidence>
<dbReference type="EMBL" id="FNYS01000006">
    <property type="protein sequence ID" value="SEI88040.1"/>
    <property type="molecule type" value="Genomic_DNA"/>
</dbReference>
<dbReference type="RefSeq" id="WP_074745674.1">
    <property type="nucleotide sequence ID" value="NZ_FNYS01000006.1"/>
</dbReference>
<evidence type="ECO:0000313" key="2">
    <source>
        <dbReference type="Proteomes" id="UP000183077"/>
    </source>
</evidence>
<evidence type="ECO:0008006" key="3">
    <source>
        <dbReference type="Google" id="ProtNLM"/>
    </source>
</evidence>
<dbReference type="PROSITE" id="PS51257">
    <property type="entry name" value="PROKAR_LIPOPROTEIN"/>
    <property type="match status" value="1"/>
</dbReference>
<sequence length="179" mass="20504">MTNTVKLLCLTILISTGISCTDTQSKHILETNTYSITVPSNWKLGKIQGIDSSVDVIITDKQDSIFSDFGWYSNSFSEYILIDNINQKAKIHEPFLPTLLLTSLSDLSNSIDIEHFYYYDTIDNRLAKIIVPHNKYNGVTSIYFKEIDSLNRFSMYSSTLTSEDRLKLLDSFKTLKFKD</sequence>
<name>A0A1H6UIM3_9FLAO</name>
<proteinExistence type="predicted"/>
<reference evidence="1 2" key="1">
    <citation type="submission" date="2016-10" db="EMBL/GenBank/DDBJ databases">
        <authorList>
            <person name="de Groot N.N."/>
        </authorList>
    </citation>
    <scope>NUCLEOTIDE SEQUENCE [LARGE SCALE GENOMIC DNA]</scope>
    <source>
        <strain evidence="1 2">DSM 23048</strain>
    </source>
</reference>
<dbReference type="AlphaFoldDB" id="A0A1H6UIM3"/>